<dbReference type="PANTHER" id="PTHR24031">
    <property type="entry name" value="RNA HELICASE"/>
    <property type="match status" value="1"/>
</dbReference>
<evidence type="ECO:0000256" key="2">
    <source>
        <dbReference type="ARBA" id="ARBA00022741"/>
    </source>
</evidence>
<dbReference type="SMART" id="SM00490">
    <property type="entry name" value="HELICc"/>
    <property type="match status" value="1"/>
</dbReference>
<dbReference type="GO" id="GO:0005634">
    <property type="term" value="C:nucleus"/>
    <property type="evidence" value="ECO:0007669"/>
    <property type="project" value="UniProtKB-SubCell"/>
</dbReference>
<feature type="compositionally biased region" description="Polar residues" evidence="9">
    <location>
        <begin position="144"/>
        <end position="156"/>
    </location>
</feature>
<evidence type="ECO:0000256" key="4">
    <source>
        <dbReference type="ARBA" id="ARBA00022806"/>
    </source>
</evidence>
<dbReference type="InterPro" id="IPR027417">
    <property type="entry name" value="P-loop_NTPase"/>
</dbReference>
<feature type="region of interest" description="Disordered" evidence="9">
    <location>
        <begin position="477"/>
        <end position="503"/>
    </location>
</feature>
<keyword evidence="4 8" id="KW-0347">Helicase</keyword>
<name>A0AAF0DAG8_9EURO</name>
<dbReference type="CDD" id="cd17956">
    <property type="entry name" value="DEADc_DDX51"/>
    <property type="match status" value="1"/>
</dbReference>
<organism evidence="12 13">
    <name type="scientific">Emydomyces testavorans</name>
    <dbReference type="NCBI Taxonomy" id="2070801"/>
    <lineage>
        <taxon>Eukaryota</taxon>
        <taxon>Fungi</taxon>
        <taxon>Dikarya</taxon>
        <taxon>Ascomycota</taxon>
        <taxon>Pezizomycotina</taxon>
        <taxon>Eurotiomycetes</taxon>
        <taxon>Eurotiomycetidae</taxon>
        <taxon>Onygenales</taxon>
        <taxon>Nannizziopsiaceae</taxon>
        <taxon>Emydomyces</taxon>
    </lineage>
</organism>
<comment type="domain">
    <text evidence="8">The Q motif is unique to and characteristic of the DEAD box family of RNA helicases and controls ATP binding and hydrolysis.</text>
</comment>
<comment type="subcellular location">
    <subcellularLocation>
        <location evidence="1">Nucleus</location>
    </subcellularLocation>
</comment>
<keyword evidence="3 8" id="KW-0378">Hydrolase</keyword>
<keyword evidence="5 8" id="KW-0067">ATP-binding</keyword>
<evidence type="ECO:0000259" key="10">
    <source>
        <dbReference type="PROSITE" id="PS51192"/>
    </source>
</evidence>
<reference evidence="12" key="1">
    <citation type="submission" date="2023-03" db="EMBL/GenBank/DDBJ databases">
        <title>Emydomyces testavorans Genome Sequence.</title>
        <authorList>
            <person name="Hoyer L."/>
        </authorList>
    </citation>
    <scope>NUCLEOTIDE SEQUENCE</scope>
    <source>
        <strain evidence="12">16-2883</strain>
    </source>
</reference>
<evidence type="ECO:0000256" key="3">
    <source>
        <dbReference type="ARBA" id="ARBA00022801"/>
    </source>
</evidence>
<evidence type="ECO:0000256" key="8">
    <source>
        <dbReference type="RuleBase" id="RU365068"/>
    </source>
</evidence>
<feature type="compositionally biased region" description="Low complexity" evidence="9">
    <location>
        <begin position="53"/>
        <end position="65"/>
    </location>
</feature>
<comment type="similarity">
    <text evidence="8">Belongs to the DEAD box helicase family.</text>
</comment>
<dbReference type="Pfam" id="PF00271">
    <property type="entry name" value="Helicase_C"/>
    <property type="match status" value="1"/>
</dbReference>
<dbReference type="InterPro" id="IPR011545">
    <property type="entry name" value="DEAD/DEAH_box_helicase_dom"/>
</dbReference>
<dbReference type="Proteomes" id="UP001219355">
    <property type="component" value="Chromosome 1"/>
</dbReference>
<dbReference type="GO" id="GO:0016787">
    <property type="term" value="F:hydrolase activity"/>
    <property type="evidence" value="ECO:0007669"/>
    <property type="project" value="UniProtKB-KW"/>
</dbReference>
<dbReference type="EMBL" id="CP120627">
    <property type="protein sequence ID" value="WEW54590.1"/>
    <property type="molecule type" value="Genomic_DNA"/>
</dbReference>
<evidence type="ECO:0000256" key="9">
    <source>
        <dbReference type="SAM" id="MobiDB-lite"/>
    </source>
</evidence>
<evidence type="ECO:0000259" key="11">
    <source>
        <dbReference type="PROSITE" id="PS51194"/>
    </source>
</evidence>
<dbReference type="CDD" id="cd18787">
    <property type="entry name" value="SF2_C_DEAD"/>
    <property type="match status" value="1"/>
</dbReference>
<evidence type="ECO:0000256" key="5">
    <source>
        <dbReference type="ARBA" id="ARBA00022840"/>
    </source>
</evidence>
<gene>
    <name evidence="12" type="primary">DBP6</name>
    <name evidence="12" type="ORF">PRK78_000010</name>
</gene>
<evidence type="ECO:0000313" key="12">
    <source>
        <dbReference type="EMBL" id="WEW54590.1"/>
    </source>
</evidence>
<dbReference type="EC" id="3.6.4.13" evidence="8"/>
<dbReference type="PROSITE" id="PS51192">
    <property type="entry name" value="HELICASE_ATP_BIND_1"/>
    <property type="match status" value="1"/>
</dbReference>
<feature type="region of interest" description="Disordered" evidence="9">
    <location>
        <begin position="613"/>
        <end position="640"/>
    </location>
</feature>
<proteinExistence type="inferred from homology"/>
<feature type="compositionally biased region" description="Polar residues" evidence="9">
    <location>
        <begin position="84"/>
        <end position="95"/>
    </location>
</feature>
<protein>
    <recommendedName>
        <fullName evidence="8">ATP-dependent RNA helicase</fullName>
        <ecNumber evidence="8">3.6.4.13</ecNumber>
    </recommendedName>
</protein>
<comment type="function">
    <text evidence="8">RNA helicase.</text>
</comment>
<sequence>MATPFYARYIPPPTLPSTKPEVSTTSRRRKEVSDNALATKATVEAAPKNPRESSNSALLAGASSSQRRPDKNPPTKSKKKKSCDAQTSASLQNAKSPPAATSKPRQALETSAAQPCNEDAKNRKRKRQSREADGEPPPPLAAQSAETNVEPTSQQSKMKRRAEDDSTMVETPPTKHSKIMSRYEKHRARLPQNKHPTPDEQLAEEATIAYGLTPLPQPAPAPEPSERPSYATLPEWLAHPLVVSPDIRKPFAELGLDIKQTSTLNSRGYPLSMPIQSAVIPLALNGKPRHTGDICISAATGSGKTLAYVLPLVSTIEPSPIKRLRAVIVVPTRELVNQAREACELCATGTGLRIGTAVGSTALRDEQSLLMGRNQVYDREAWKTKAHCLMTSSDWANFNLQEYLAEAKECHNTLPNHVSHTSTNIDILVCTPGRLVEHIRSTKNFTLEHLQWLVIDEADRLLNESFQEWAEIVISATESGDRPDSKPVAPLKHLGSSPERQTPRKIILSATMTKDITKLNSLRLRNPKLVEIRNVDNMGGIPMPLKTLPSDAEGQGYRLPATLCEWVVPVGDGSEKPLYLLQLMASHLGIAAPKISNTSGKLDKLLNDSLSASEESSDNDLSSISSAESDSHSSASASNSIPIDSPCHSALIFTKSSESAIRLARLLALLDPLLTDRIGVLVKSNKSSTARKTLAAYRQGKIQIIIATDRASRGLDLPSLSHVVSYDIPMGLTSYIHRVGRTARAGKEGMSWTLVSHNEGRWFSNEILKGAVDRGGRAVKRITVKPSDDTGLRERYVSALKQLEKEVVASRRKTKRAEVPNA</sequence>
<feature type="domain" description="Helicase ATP-binding" evidence="10">
    <location>
        <begin position="285"/>
        <end position="530"/>
    </location>
</feature>
<dbReference type="GO" id="GO:0042254">
    <property type="term" value="P:ribosome biogenesis"/>
    <property type="evidence" value="ECO:0007669"/>
    <property type="project" value="UniProtKB-KW"/>
</dbReference>
<feature type="compositionally biased region" description="Polar residues" evidence="9">
    <location>
        <begin position="16"/>
        <end position="25"/>
    </location>
</feature>
<dbReference type="SUPFAM" id="SSF52540">
    <property type="entry name" value="P-loop containing nucleoside triphosphate hydrolases"/>
    <property type="match status" value="1"/>
</dbReference>
<dbReference type="Pfam" id="PF00270">
    <property type="entry name" value="DEAD"/>
    <property type="match status" value="2"/>
</dbReference>
<dbReference type="PROSITE" id="PS51194">
    <property type="entry name" value="HELICASE_CTER"/>
    <property type="match status" value="1"/>
</dbReference>
<dbReference type="InterPro" id="IPR014001">
    <property type="entry name" value="Helicase_ATP-bd"/>
</dbReference>
<feature type="region of interest" description="Disordered" evidence="9">
    <location>
        <begin position="1"/>
        <end position="179"/>
    </location>
</feature>
<keyword evidence="13" id="KW-1185">Reference proteome</keyword>
<dbReference type="SMART" id="SM00487">
    <property type="entry name" value="DEXDc"/>
    <property type="match status" value="1"/>
</dbReference>
<keyword evidence="2 8" id="KW-0547">Nucleotide-binding</keyword>
<dbReference type="Gene3D" id="3.40.50.300">
    <property type="entry name" value="P-loop containing nucleotide triphosphate hydrolases"/>
    <property type="match status" value="2"/>
</dbReference>
<dbReference type="PROSITE" id="PS00039">
    <property type="entry name" value="DEAD_ATP_HELICASE"/>
    <property type="match status" value="1"/>
</dbReference>
<dbReference type="GO" id="GO:0005524">
    <property type="term" value="F:ATP binding"/>
    <property type="evidence" value="ECO:0007669"/>
    <property type="project" value="UniProtKB-UniRule"/>
</dbReference>
<keyword evidence="6 8" id="KW-0694">RNA-binding</keyword>
<evidence type="ECO:0000313" key="13">
    <source>
        <dbReference type="Proteomes" id="UP001219355"/>
    </source>
</evidence>
<dbReference type="InterPro" id="IPR000629">
    <property type="entry name" value="RNA-helicase_DEAD-box_CS"/>
</dbReference>
<dbReference type="GO" id="GO:0003724">
    <property type="term" value="F:RNA helicase activity"/>
    <property type="evidence" value="ECO:0007669"/>
    <property type="project" value="UniProtKB-EC"/>
</dbReference>
<feature type="domain" description="Helicase C-terminal" evidence="11">
    <location>
        <begin position="642"/>
        <end position="790"/>
    </location>
</feature>
<dbReference type="GO" id="GO:0003723">
    <property type="term" value="F:RNA binding"/>
    <property type="evidence" value="ECO:0007669"/>
    <property type="project" value="UniProtKB-UniRule"/>
</dbReference>
<evidence type="ECO:0000256" key="6">
    <source>
        <dbReference type="ARBA" id="ARBA00022884"/>
    </source>
</evidence>
<comment type="catalytic activity">
    <reaction evidence="7 8">
        <text>ATP + H2O = ADP + phosphate + H(+)</text>
        <dbReference type="Rhea" id="RHEA:13065"/>
        <dbReference type="ChEBI" id="CHEBI:15377"/>
        <dbReference type="ChEBI" id="CHEBI:15378"/>
        <dbReference type="ChEBI" id="CHEBI:30616"/>
        <dbReference type="ChEBI" id="CHEBI:43474"/>
        <dbReference type="ChEBI" id="CHEBI:456216"/>
        <dbReference type="EC" id="3.6.4.13"/>
    </reaction>
</comment>
<evidence type="ECO:0000256" key="1">
    <source>
        <dbReference type="ARBA" id="ARBA00004123"/>
    </source>
</evidence>
<dbReference type="InterPro" id="IPR001650">
    <property type="entry name" value="Helicase_C-like"/>
</dbReference>
<evidence type="ECO:0000256" key="7">
    <source>
        <dbReference type="ARBA" id="ARBA00047984"/>
    </source>
</evidence>
<accession>A0AAF0DAG8</accession>
<dbReference type="AlphaFoldDB" id="A0AAF0DAG8"/>